<sequence length="205" mass="22339">MEANWIDIFCGSILLILVGIGIFCGLAKTIVHLIAWIGGAIGVIYAPELLGPFLSENFSFSETTLIILTRVLGFLLPFILLRILGHFVNKFMKRHFSLVNALGGGFLGFIKGVIPCVILLSTLYLLPLSGTLKTQRDTSFAYGVYSYVLRQSGAEQKIIDTQNTIRKTLESKVEEAAEEAVNQAAESAKETAKKAADKAASKIQN</sequence>
<dbReference type="GO" id="GO:0016020">
    <property type="term" value="C:membrane"/>
    <property type="evidence" value="ECO:0007669"/>
    <property type="project" value="UniProtKB-SubCell"/>
</dbReference>
<keyword evidence="4 6" id="KW-0472">Membrane</keyword>
<dbReference type="InterPro" id="IPR003825">
    <property type="entry name" value="Colicin-V_CvpA"/>
</dbReference>
<comment type="subcellular location">
    <subcellularLocation>
        <location evidence="1">Membrane</location>
        <topology evidence="1">Multi-pass membrane protein</topology>
    </subcellularLocation>
</comment>
<comment type="caution">
    <text evidence="7">The sequence shown here is derived from an EMBL/GenBank/DDBJ whole genome shotgun (WGS) entry which is preliminary data.</text>
</comment>
<dbReference type="Proteomes" id="UP000231134">
    <property type="component" value="Unassembled WGS sequence"/>
</dbReference>
<feature type="transmembrane region" description="Helical" evidence="6">
    <location>
        <begin position="65"/>
        <end position="84"/>
    </location>
</feature>
<dbReference type="Pfam" id="PF02674">
    <property type="entry name" value="Colicin_V"/>
    <property type="match status" value="1"/>
</dbReference>
<dbReference type="AlphaFoldDB" id="A0A2M9A8E4"/>
<accession>A0A2M9A8E4</accession>
<evidence type="ECO:0000313" key="8">
    <source>
        <dbReference type="Proteomes" id="UP000231134"/>
    </source>
</evidence>
<evidence type="ECO:0000256" key="1">
    <source>
        <dbReference type="ARBA" id="ARBA00004141"/>
    </source>
</evidence>
<gene>
    <name evidence="7" type="ORF">BGX16_1988</name>
</gene>
<reference evidence="7 8" key="1">
    <citation type="submission" date="2017-11" db="EMBL/GenBank/DDBJ databases">
        <title>Animal gut microbial communities from fecal samples from Wisconsin, USA.</title>
        <authorList>
            <person name="Neumann A."/>
        </authorList>
    </citation>
    <scope>NUCLEOTIDE SEQUENCE [LARGE SCALE GENOMIC DNA]</scope>
    <source>
        <strain evidence="7 8">UWS3</strain>
    </source>
</reference>
<evidence type="ECO:0000256" key="6">
    <source>
        <dbReference type="SAM" id="Phobius"/>
    </source>
</evidence>
<dbReference type="RefSeq" id="WP_100425872.1">
    <property type="nucleotide sequence ID" value="NZ_JAQXKX010000054.1"/>
</dbReference>
<feature type="coiled-coil region" evidence="5">
    <location>
        <begin position="159"/>
        <end position="202"/>
    </location>
</feature>
<evidence type="ECO:0000256" key="4">
    <source>
        <dbReference type="ARBA" id="ARBA00023136"/>
    </source>
</evidence>
<dbReference type="EMBL" id="PGEX01000001">
    <property type="protein sequence ID" value="PJJ41974.1"/>
    <property type="molecule type" value="Genomic_DNA"/>
</dbReference>
<proteinExistence type="predicted"/>
<feature type="transmembrane region" description="Helical" evidence="6">
    <location>
        <begin position="96"/>
        <end position="126"/>
    </location>
</feature>
<evidence type="ECO:0000313" key="7">
    <source>
        <dbReference type="EMBL" id="PJJ41974.1"/>
    </source>
</evidence>
<feature type="transmembrane region" description="Helical" evidence="6">
    <location>
        <begin position="6"/>
        <end position="26"/>
    </location>
</feature>
<evidence type="ECO:0000256" key="2">
    <source>
        <dbReference type="ARBA" id="ARBA00022692"/>
    </source>
</evidence>
<name>A0A2M9A8E4_9BACT</name>
<keyword evidence="3 6" id="KW-1133">Transmembrane helix</keyword>
<feature type="transmembrane region" description="Helical" evidence="6">
    <location>
        <begin position="33"/>
        <end position="53"/>
    </location>
</feature>
<dbReference type="OrthoDB" id="9815060at2"/>
<evidence type="ECO:0000256" key="3">
    <source>
        <dbReference type="ARBA" id="ARBA00022989"/>
    </source>
</evidence>
<evidence type="ECO:0000256" key="5">
    <source>
        <dbReference type="SAM" id="Coils"/>
    </source>
</evidence>
<keyword evidence="8" id="KW-1185">Reference proteome</keyword>
<keyword evidence="2 6" id="KW-0812">Transmembrane</keyword>
<keyword evidence="5" id="KW-0175">Coiled coil</keyword>
<protein>
    <submittedName>
        <fullName evidence="7">Colicin V production protein</fullName>
    </submittedName>
</protein>
<organism evidence="7 8">
    <name type="scientific">Hallerella succinigenes</name>
    <dbReference type="NCBI Taxonomy" id="1896222"/>
    <lineage>
        <taxon>Bacteria</taxon>
        <taxon>Pseudomonadati</taxon>
        <taxon>Fibrobacterota</taxon>
        <taxon>Fibrobacteria</taxon>
        <taxon>Fibrobacterales</taxon>
        <taxon>Fibrobacteraceae</taxon>
        <taxon>Hallerella</taxon>
    </lineage>
</organism>
<dbReference type="GO" id="GO:0009403">
    <property type="term" value="P:toxin biosynthetic process"/>
    <property type="evidence" value="ECO:0007669"/>
    <property type="project" value="InterPro"/>
</dbReference>